<dbReference type="EMBL" id="FMYL01000003">
    <property type="protein sequence ID" value="SDB88769.1"/>
    <property type="molecule type" value="Genomic_DNA"/>
</dbReference>
<evidence type="ECO:0000313" key="2">
    <source>
        <dbReference type="Proteomes" id="UP000242501"/>
    </source>
</evidence>
<dbReference type="STRING" id="1219383.SAMN05421733_103245"/>
<protein>
    <submittedName>
        <fullName evidence="1">Uncharacterized protein</fullName>
    </submittedName>
</protein>
<accession>A0A1G6H3B9</accession>
<sequence length="138" mass="16089">MIDKFEKIISHLHDARLFGLLLDINPNTMDLNLILYVQIFSDYDCDNDLYLLEKALVVFEKASINKLSINNDLSNGQFFITDIVIEKLLDDKFTFNFIFNDSSIELVLVAKSINLFSSGKIEEKDWQFLPTNWQNLFN</sequence>
<dbReference type="RefSeq" id="WP_092747196.1">
    <property type="nucleotide sequence ID" value="NZ_FMYL01000003.1"/>
</dbReference>
<name>A0A1G6H3B9_9GAMM</name>
<evidence type="ECO:0000313" key="1">
    <source>
        <dbReference type="EMBL" id="SDB88769.1"/>
    </source>
</evidence>
<proteinExistence type="predicted"/>
<gene>
    <name evidence="1" type="ORF">SAMN05421733_103245</name>
</gene>
<reference evidence="2" key="1">
    <citation type="submission" date="2016-09" db="EMBL/GenBank/DDBJ databases">
        <authorList>
            <person name="Varghese N."/>
            <person name="Submissions S."/>
        </authorList>
    </citation>
    <scope>NUCLEOTIDE SEQUENCE [LARGE SCALE GENOMIC DNA]</scope>
    <source>
        <strain evidence="2">ANC 4422</strain>
    </source>
</reference>
<keyword evidence="2" id="KW-1185">Reference proteome</keyword>
<dbReference type="OrthoDB" id="6692155at2"/>
<dbReference type="AlphaFoldDB" id="A0A1G6H3B9"/>
<dbReference type="Proteomes" id="UP000242501">
    <property type="component" value="Unassembled WGS sequence"/>
</dbReference>
<organism evidence="1 2">
    <name type="scientific">Acinetobacter boissieri</name>
    <dbReference type="NCBI Taxonomy" id="1219383"/>
    <lineage>
        <taxon>Bacteria</taxon>
        <taxon>Pseudomonadati</taxon>
        <taxon>Pseudomonadota</taxon>
        <taxon>Gammaproteobacteria</taxon>
        <taxon>Moraxellales</taxon>
        <taxon>Moraxellaceae</taxon>
        <taxon>Acinetobacter</taxon>
    </lineage>
</organism>